<evidence type="ECO:0000313" key="2">
    <source>
        <dbReference type="EMBL" id="NYI88394.1"/>
    </source>
</evidence>
<name>A0A853B0N4_9PSEU</name>
<dbReference type="GO" id="GO:0003700">
    <property type="term" value="F:DNA-binding transcription factor activity"/>
    <property type="evidence" value="ECO:0007669"/>
    <property type="project" value="InterPro"/>
</dbReference>
<dbReference type="PANTHER" id="PTHR38600">
    <property type="entry name" value="TRANSCRIPTIONAL REGULATORY PROTEIN"/>
    <property type="match status" value="1"/>
</dbReference>
<dbReference type="SUPFAM" id="SSF46785">
    <property type="entry name" value="Winged helix' DNA-binding domain"/>
    <property type="match status" value="1"/>
</dbReference>
<protein>
    <submittedName>
        <fullName evidence="2">DNA-binding transcriptional ArsR family regulator</fullName>
    </submittedName>
</protein>
<proteinExistence type="predicted"/>
<reference evidence="2 3" key="1">
    <citation type="submission" date="2020-07" db="EMBL/GenBank/DDBJ databases">
        <title>Sequencing the genomes of 1000 actinobacteria strains.</title>
        <authorList>
            <person name="Klenk H.-P."/>
        </authorList>
    </citation>
    <scope>NUCLEOTIDE SEQUENCE [LARGE SCALE GENOMIC DNA]</scope>
    <source>
        <strain evidence="2 3">DSM 104006</strain>
    </source>
</reference>
<dbReference type="InterPro" id="IPR011991">
    <property type="entry name" value="ArsR-like_HTH"/>
</dbReference>
<dbReference type="PROSITE" id="PS50987">
    <property type="entry name" value="HTH_ARSR_2"/>
    <property type="match status" value="1"/>
</dbReference>
<dbReference type="EMBL" id="JACCFK010000001">
    <property type="protein sequence ID" value="NYI88394.1"/>
    <property type="molecule type" value="Genomic_DNA"/>
</dbReference>
<dbReference type="GO" id="GO:0003677">
    <property type="term" value="F:DNA binding"/>
    <property type="evidence" value="ECO:0007669"/>
    <property type="project" value="UniProtKB-KW"/>
</dbReference>
<dbReference type="Proteomes" id="UP000549616">
    <property type="component" value="Unassembled WGS sequence"/>
</dbReference>
<dbReference type="InterPro" id="IPR036388">
    <property type="entry name" value="WH-like_DNA-bd_sf"/>
</dbReference>
<dbReference type="RefSeq" id="WP_179772634.1">
    <property type="nucleotide sequence ID" value="NZ_JACCFK010000001.1"/>
</dbReference>
<evidence type="ECO:0000313" key="3">
    <source>
        <dbReference type="Proteomes" id="UP000549616"/>
    </source>
</evidence>
<feature type="domain" description="HTH arsR-type" evidence="1">
    <location>
        <begin position="3"/>
        <end position="97"/>
    </location>
</feature>
<keyword evidence="2" id="KW-0238">DNA-binding</keyword>
<dbReference type="CDD" id="cd00090">
    <property type="entry name" value="HTH_ARSR"/>
    <property type="match status" value="1"/>
</dbReference>
<dbReference type="PANTHER" id="PTHR38600:SF2">
    <property type="entry name" value="SLL0088 PROTEIN"/>
    <property type="match status" value="1"/>
</dbReference>
<accession>A0A853B0N4</accession>
<dbReference type="InterPro" id="IPR001845">
    <property type="entry name" value="HTH_ArsR_DNA-bd_dom"/>
</dbReference>
<keyword evidence="3" id="KW-1185">Reference proteome</keyword>
<dbReference type="AlphaFoldDB" id="A0A853B0N4"/>
<gene>
    <name evidence="2" type="ORF">HNR02_001717</name>
</gene>
<comment type="caution">
    <text evidence="2">The sequence shown here is derived from an EMBL/GenBank/DDBJ whole genome shotgun (WGS) entry which is preliminary data.</text>
</comment>
<sequence>MVVSELGNEEIDRIFHALADATRRDIVTRVLRQEESISQLARSYDMSFAAVQKHVSVLARASLVVKQRSGREQLVHGNPEVLHQAARLLGEYERISRHRDQAIGEILSEEDT</sequence>
<dbReference type="SMART" id="SM00418">
    <property type="entry name" value="HTH_ARSR"/>
    <property type="match status" value="1"/>
</dbReference>
<dbReference type="InterPro" id="IPR036390">
    <property type="entry name" value="WH_DNA-bd_sf"/>
</dbReference>
<dbReference type="Gene3D" id="1.10.10.10">
    <property type="entry name" value="Winged helix-like DNA-binding domain superfamily/Winged helix DNA-binding domain"/>
    <property type="match status" value="1"/>
</dbReference>
<evidence type="ECO:0000259" key="1">
    <source>
        <dbReference type="PROSITE" id="PS50987"/>
    </source>
</evidence>
<organism evidence="2 3">
    <name type="scientific">Amycolatopsis endophytica</name>
    <dbReference type="NCBI Taxonomy" id="860233"/>
    <lineage>
        <taxon>Bacteria</taxon>
        <taxon>Bacillati</taxon>
        <taxon>Actinomycetota</taxon>
        <taxon>Actinomycetes</taxon>
        <taxon>Pseudonocardiales</taxon>
        <taxon>Pseudonocardiaceae</taxon>
        <taxon>Amycolatopsis</taxon>
    </lineage>
</organism>